<dbReference type="Gene3D" id="1.10.1740.10">
    <property type="match status" value="1"/>
</dbReference>
<dbReference type="InterPro" id="IPR013324">
    <property type="entry name" value="RNA_pol_sigma_r3/r4-like"/>
</dbReference>
<dbReference type="InterPro" id="IPR036388">
    <property type="entry name" value="WH-like_DNA-bd_sf"/>
</dbReference>
<feature type="domain" description="RNA polymerase sigma-70 region 2" evidence="5">
    <location>
        <begin position="28"/>
        <end position="83"/>
    </location>
</feature>
<keyword evidence="2" id="KW-0805">Transcription regulation</keyword>
<dbReference type="InterPro" id="IPR013325">
    <property type="entry name" value="RNA_pol_sigma_r2"/>
</dbReference>
<dbReference type="InterPro" id="IPR014284">
    <property type="entry name" value="RNA_pol_sigma-70_dom"/>
</dbReference>
<dbReference type="Pfam" id="PF04542">
    <property type="entry name" value="Sigma70_r2"/>
    <property type="match status" value="1"/>
</dbReference>
<evidence type="ECO:0000259" key="6">
    <source>
        <dbReference type="Pfam" id="PF08281"/>
    </source>
</evidence>
<dbReference type="InterPro" id="IPR013249">
    <property type="entry name" value="RNA_pol_sigma70_r4_t2"/>
</dbReference>
<reference evidence="7" key="1">
    <citation type="submission" date="2022-10" db="EMBL/GenBank/DDBJ databases">
        <title>Chitinophaga sp. nov., isolated from soil.</title>
        <authorList>
            <person name="Jeon C.O."/>
        </authorList>
    </citation>
    <scope>NUCLEOTIDE SEQUENCE</scope>
    <source>
        <strain evidence="7">R8</strain>
    </source>
</reference>
<organism evidence="7 8">
    <name type="scientific">Chitinophaga horti</name>
    <dbReference type="NCBI Taxonomy" id="2920382"/>
    <lineage>
        <taxon>Bacteria</taxon>
        <taxon>Pseudomonadati</taxon>
        <taxon>Bacteroidota</taxon>
        <taxon>Chitinophagia</taxon>
        <taxon>Chitinophagales</taxon>
        <taxon>Chitinophagaceae</taxon>
        <taxon>Chitinophaga</taxon>
    </lineage>
</organism>
<dbReference type="Pfam" id="PF08281">
    <property type="entry name" value="Sigma70_r4_2"/>
    <property type="match status" value="1"/>
</dbReference>
<keyword evidence="8" id="KW-1185">Reference proteome</keyword>
<gene>
    <name evidence="7" type="ORF">MKQ68_19160</name>
</gene>
<dbReference type="Gene3D" id="1.10.10.10">
    <property type="entry name" value="Winged helix-like DNA-binding domain superfamily/Winged helix DNA-binding domain"/>
    <property type="match status" value="1"/>
</dbReference>
<dbReference type="RefSeq" id="WP_264280506.1">
    <property type="nucleotide sequence ID" value="NZ_CP107006.1"/>
</dbReference>
<evidence type="ECO:0000256" key="2">
    <source>
        <dbReference type="ARBA" id="ARBA00023015"/>
    </source>
</evidence>
<dbReference type="NCBIfam" id="TIGR02937">
    <property type="entry name" value="sigma70-ECF"/>
    <property type="match status" value="1"/>
</dbReference>
<proteinExistence type="inferred from homology"/>
<evidence type="ECO:0000313" key="7">
    <source>
        <dbReference type="EMBL" id="UYQ92210.1"/>
    </source>
</evidence>
<dbReference type="InterPro" id="IPR039425">
    <property type="entry name" value="RNA_pol_sigma-70-like"/>
</dbReference>
<dbReference type="PANTHER" id="PTHR43133">
    <property type="entry name" value="RNA POLYMERASE ECF-TYPE SIGMA FACTO"/>
    <property type="match status" value="1"/>
</dbReference>
<feature type="domain" description="RNA polymerase sigma factor 70 region 4 type 2" evidence="6">
    <location>
        <begin position="126"/>
        <end position="178"/>
    </location>
</feature>
<protein>
    <submittedName>
        <fullName evidence="7">Sigma-70 family RNA polymerase sigma factor</fullName>
    </submittedName>
</protein>
<evidence type="ECO:0000256" key="1">
    <source>
        <dbReference type="ARBA" id="ARBA00010641"/>
    </source>
</evidence>
<evidence type="ECO:0000256" key="3">
    <source>
        <dbReference type="ARBA" id="ARBA00023082"/>
    </source>
</evidence>
<dbReference type="SUPFAM" id="SSF88659">
    <property type="entry name" value="Sigma3 and sigma4 domains of RNA polymerase sigma factors"/>
    <property type="match status" value="1"/>
</dbReference>
<evidence type="ECO:0000256" key="4">
    <source>
        <dbReference type="ARBA" id="ARBA00023163"/>
    </source>
</evidence>
<sequence length="189" mass="22428">MSSIDKLTDSQLFQLLKENADQQAYAELYNRHNVLLYRRALRLTSDEEHARDLTQDVYMHLWEKRKTIDIHDGKLLAYLYRLIFHKSTRITLKTSNDHNYFDHLKATFSEGHNDTENRILLQELEESIASALQKMKPKVRDVFIQSRFEDKSHSVISQENNIPYNTVRDNIRKALQRLKIMGVGLRCFF</sequence>
<comment type="similarity">
    <text evidence="1">Belongs to the sigma-70 factor family. ECF subfamily.</text>
</comment>
<dbReference type="PANTHER" id="PTHR43133:SF46">
    <property type="entry name" value="RNA POLYMERASE SIGMA-70 FACTOR ECF SUBFAMILY"/>
    <property type="match status" value="1"/>
</dbReference>
<keyword evidence="4" id="KW-0804">Transcription</keyword>
<dbReference type="Proteomes" id="UP001162741">
    <property type="component" value="Chromosome"/>
</dbReference>
<evidence type="ECO:0000313" key="8">
    <source>
        <dbReference type="Proteomes" id="UP001162741"/>
    </source>
</evidence>
<keyword evidence="3" id="KW-0731">Sigma factor</keyword>
<dbReference type="EMBL" id="CP107006">
    <property type="protein sequence ID" value="UYQ92210.1"/>
    <property type="molecule type" value="Genomic_DNA"/>
</dbReference>
<dbReference type="InterPro" id="IPR007627">
    <property type="entry name" value="RNA_pol_sigma70_r2"/>
</dbReference>
<name>A0ABY6IXU1_9BACT</name>
<evidence type="ECO:0000259" key="5">
    <source>
        <dbReference type="Pfam" id="PF04542"/>
    </source>
</evidence>
<dbReference type="SUPFAM" id="SSF88946">
    <property type="entry name" value="Sigma2 domain of RNA polymerase sigma factors"/>
    <property type="match status" value="1"/>
</dbReference>
<accession>A0ABY6IXU1</accession>